<evidence type="ECO:0000259" key="3">
    <source>
        <dbReference type="Pfam" id="PF25221"/>
    </source>
</evidence>
<feature type="domain" description="Lnb-like transmembrane" evidence="3">
    <location>
        <begin position="286"/>
        <end position="394"/>
    </location>
</feature>
<name>A0A7X2PD78_9SPIO</name>
<gene>
    <name evidence="4" type="ORF">FYJ80_07410</name>
</gene>
<keyword evidence="5" id="KW-1185">Reference proteome</keyword>
<feature type="transmembrane region" description="Helical" evidence="1">
    <location>
        <begin position="380"/>
        <end position="402"/>
    </location>
</feature>
<feature type="transmembrane region" description="Helical" evidence="1">
    <location>
        <begin position="313"/>
        <end position="337"/>
    </location>
</feature>
<evidence type="ECO:0000256" key="1">
    <source>
        <dbReference type="SAM" id="Phobius"/>
    </source>
</evidence>
<evidence type="ECO:0000259" key="2">
    <source>
        <dbReference type="Pfam" id="PF13387"/>
    </source>
</evidence>
<organism evidence="4 5">
    <name type="scientific">Bullifex porci</name>
    <dbReference type="NCBI Taxonomy" id="2606638"/>
    <lineage>
        <taxon>Bacteria</taxon>
        <taxon>Pseudomonadati</taxon>
        <taxon>Spirochaetota</taxon>
        <taxon>Spirochaetia</taxon>
        <taxon>Spirochaetales</taxon>
        <taxon>Spirochaetaceae</taxon>
        <taxon>Bullifex</taxon>
    </lineage>
</organism>
<sequence>MVSVNLHLVCYIIAMSKKIFLLATLLLAMLNIGAVSITGTRLENTFESEKNLALFDYTKSESSEEDFLDSTHFYLQTMAAGKEIYTWFGHSGLVVVNEKYGFERCYDWGVFAFSPTFYFDFIFGRLYYSLMVTNPKYSIVQAEVENRELIRRELDIPREAKRGIIDFLNYNSLDENTTYLYHHYLDNCATRIRDIYNASTNGEFKAWAQSIETNKSYRDYTTSLMGRSFIVNWTLNFLQGPSIDKKLNLWEACFLPYVLDQAIEEYTGEEKIVINAGKENTFSDNNPVLEATTVALIIFVLLVWSYSKNRRLWAFIISILLLFFTILSCVLIFMMCFSNHDVTYFNENIIYVNPLLFLALFSSLRALFSRKKREATMCLSVMKISFVLTLILIILKGLFMGVFIQDNFAQICFMLIIYFSAFTLKRP</sequence>
<dbReference type="InterPro" id="IPR057436">
    <property type="entry name" value="5TMH_Lnb"/>
</dbReference>
<evidence type="ECO:0000313" key="4">
    <source>
        <dbReference type="EMBL" id="MSU06602.1"/>
    </source>
</evidence>
<evidence type="ECO:0000313" key="5">
    <source>
        <dbReference type="Proteomes" id="UP000460549"/>
    </source>
</evidence>
<keyword evidence="1" id="KW-0812">Transmembrane</keyword>
<reference evidence="4 5" key="1">
    <citation type="submission" date="2019-08" db="EMBL/GenBank/DDBJ databases">
        <title>In-depth cultivation of the pig gut microbiome towards novel bacterial diversity and tailored functional studies.</title>
        <authorList>
            <person name="Wylensek D."/>
            <person name="Hitch T.C.A."/>
            <person name="Clavel T."/>
        </authorList>
    </citation>
    <scope>NUCLEOTIDE SEQUENCE [LARGE SCALE GENOMIC DNA]</scope>
    <source>
        <strain evidence="4 5">NM-380-WT-3C1</strain>
    </source>
</reference>
<dbReference type="InterPro" id="IPR025178">
    <property type="entry name" value="Lnb_N"/>
</dbReference>
<accession>A0A7X2PD78</accession>
<dbReference type="AlphaFoldDB" id="A0A7X2PD78"/>
<dbReference type="EMBL" id="VUNN01000013">
    <property type="protein sequence ID" value="MSU06602.1"/>
    <property type="molecule type" value="Genomic_DNA"/>
</dbReference>
<feature type="domain" description="Lnb N-terminal periplasmic" evidence="2">
    <location>
        <begin position="69"/>
        <end position="207"/>
    </location>
</feature>
<protein>
    <submittedName>
        <fullName evidence="4">DUF4105 domain-containing protein</fullName>
    </submittedName>
</protein>
<dbReference type="Pfam" id="PF25221">
    <property type="entry name" value="5TMH_Lnb"/>
    <property type="match status" value="1"/>
</dbReference>
<feature type="transmembrane region" description="Helical" evidence="1">
    <location>
        <begin position="349"/>
        <end position="368"/>
    </location>
</feature>
<keyword evidence="1" id="KW-1133">Transmembrane helix</keyword>
<comment type="caution">
    <text evidence="4">The sequence shown here is derived from an EMBL/GenBank/DDBJ whole genome shotgun (WGS) entry which is preliminary data.</text>
</comment>
<proteinExistence type="predicted"/>
<keyword evidence="1" id="KW-0472">Membrane</keyword>
<feature type="transmembrane region" description="Helical" evidence="1">
    <location>
        <begin position="288"/>
        <end position="306"/>
    </location>
</feature>
<dbReference type="Proteomes" id="UP000460549">
    <property type="component" value="Unassembled WGS sequence"/>
</dbReference>
<feature type="transmembrane region" description="Helical" evidence="1">
    <location>
        <begin position="408"/>
        <end position="424"/>
    </location>
</feature>
<dbReference type="Pfam" id="PF13387">
    <property type="entry name" value="Lnb_N"/>
    <property type="match status" value="1"/>
</dbReference>